<dbReference type="Proteomes" id="UP001148018">
    <property type="component" value="Unassembled WGS sequence"/>
</dbReference>
<sequence length="122" mass="12425">METAPACGVARCPGPLRKSRERWSETPPGVAVAEACSEPGDVGMGGWGLAAMLTRVRLPVADTVGLDATGGGESSAAEFIISGRQQRRALMDEASAPVPRQKGTWGVGGGGWGPIVCGHVPS</sequence>
<reference evidence="1" key="1">
    <citation type="submission" date="2022-07" db="EMBL/GenBank/DDBJ databases">
        <title>Chromosome-level genome of Muraenolepis orangiensis.</title>
        <authorList>
            <person name="Kim J."/>
        </authorList>
    </citation>
    <scope>NUCLEOTIDE SEQUENCE</scope>
    <source>
        <strain evidence="1">KU_S4_2022</strain>
        <tissue evidence="1">Muscle</tissue>
    </source>
</reference>
<dbReference type="AlphaFoldDB" id="A0A9Q0IS79"/>
<accession>A0A9Q0IS79</accession>
<comment type="caution">
    <text evidence="1">The sequence shown here is derived from an EMBL/GenBank/DDBJ whole genome shotgun (WGS) entry which is preliminary data.</text>
</comment>
<evidence type="ECO:0000313" key="2">
    <source>
        <dbReference type="Proteomes" id="UP001148018"/>
    </source>
</evidence>
<keyword evidence="2" id="KW-1185">Reference proteome</keyword>
<protein>
    <submittedName>
        <fullName evidence="1">Uncharacterized protein</fullName>
    </submittedName>
</protein>
<organism evidence="1 2">
    <name type="scientific">Muraenolepis orangiensis</name>
    <name type="common">Patagonian moray cod</name>
    <dbReference type="NCBI Taxonomy" id="630683"/>
    <lineage>
        <taxon>Eukaryota</taxon>
        <taxon>Metazoa</taxon>
        <taxon>Chordata</taxon>
        <taxon>Craniata</taxon>
        <taxon>Vertebrata</taxon>
        <taxon>Euteleostomi</taxon>
        <taxon>Actinopterygii</taxon>
        <taxon>Neopterygii</taxon>
        <taxon>Teleostei</taxon>
        <taxon>Neoteleostei</taxon>
        <taxon>Acanthomorphata</taxon>
        <taxon>Zeiogadaria</taxon>
        <taxon>Gadariae</taxon>
        <taxon>Gadiformes</taxon>
        <taxon>Muraenolepidoidei</taxon>
        <taxon>Muraenolepididae</taxon>
        <taxon>Muraenolepis</taxon>
    </lineage>
</organism>
<gene>
    <name evidence="1" type="ORF">NHX12_021323</name>
</gene>
<proteinExistence type="predicted"/>
<name>A0A9Q0IS79_9TELE</name>
<evidence type="ECO:0000313" key="1">
    <source>
        <dbReference type="EMBL" id="KAJ3611307.1"/>
    </source>
</evidence>
<dbReference type="EMBL" id="JANIIK010000037">
    <property type="protein sequence ID" value="KAJ3611307.1"/>
    <property type="molecule type" value="Genomic_DNA"/>
</dbReference>